<dbReference type="Proteomes" id="UP000182227">
    <property type="component" value="Unassembled WGS sequence"/>
</dbReference>
<reference evidence="2 4" key="2">
    <citation type="submission" date="2016-01" db="EMBL/GenBank/DDBJ databases">
        <title>The new phylogeny of the genus Mycobacterium.</title>
        <authorList>
            <person name="Tarcisio F."/>
            <person name="Conor M."/>
            <person name="Antonella G."/>
            <person name="Elisabetta G."/>
            <person name="Giulia F.S."/>
            <person name="Sara T."/>
            <person name="Anna F."/>
            <person name="Clotilde B."/>
            <person name="Roberto B."/>
            <person name="Veronica D.S."/>
            <person name="Fabio R."/>
            <person name="Monica P."/>
            <person name="Olivier J."/>
            <person name="Enrico T."/>
            <person name="Nicola S."/>
        </authorList>
    </citation>
    <scope>NUCLEOTIDE SEQUENCE [LARGE SCALE GENOMIC DNA]</scope>
    <source>
        <strain evidence="2 4">CCUG 50187</strain>
    </source>
</reference>
<evidence type="ECO:0000313" key="3">
    <source>
        <dbReference type="Proteomes" id="UP000182227"/>
    </source>
</evidence>
<gene>
    <name evidence="2" type="ORF">AWB98_01225</name>
    <name evidence="1" type="ORF">BN970_01349</name>
</gene>
<name>A0A0U1D371_9MYCO</name>
<evidence type="ECO:0000313" key="2">
    <source>
        <dbReference type="EMBL" id="ORV20949.1"/>
    </source>
</evidence>
<dbReference type="EMBL" id="LQOP01000034">
    <property type="protein sequence ID" value="ORV20949.1"/>
    <property type="molecule type" value="Genomic_DNA"/>
</dbReference>
<keyword evidence="4" id="KW-1185">Reference proteome</keyword>
<dbReference type="Proteomes" id="UP000193811">
    <property type="component" value="Unassembled WGS sequence"/>
</dbReference>
<reference evidence="1 3" key="1">
    <citation type="submission" date="2015-03" db="EMBL/GenBank/DDBJ databases">
        <authorList>
            <person name="Murphy D."/>
        </authorList>
    </citation>
    <scope>NUCLEOTIDE SEQUENCE [LARGE SCALE GENOMIC DNA]</scope>
    <source>
        <strain evidence="1 3">D16</strain>
    </source>
</reference>
<dbReference type="AlphaFoldDB" id="A0A0U1D371"/>
<dbReference type="GeneID" id="44299582"/>
<dbReference type="EMBL" id="CTEF01000001">
    <property type="protein sequence ID" value="CQD07188.1"/>
    <property type="molecule type" value="Genomic_DNA"/>
</dbReference>
<evidence type="ECO:0000313" key="1">
    <source>
        <dbReference type="EMBL" id="CQD07188.1"/>
    </source>
</evidence>
<accession>A0A0U1D371</accession>
<evidence type="ECO:0000313" key="4">
    <source>
        <dbReference type="Proteomes" id="UP000193811"/>
    </source>
</evidence>
<organism evidence="1 3">
    <name type="scientific">Mycolicibacterium conceptionense</name>
    <dbReference type="NCBI Taxonomy" id="451644"/>
    <lineage>
        <taxon>Bacteria</taxon>
        <taxon>Bacillati</taxon>
        <taxon>Actinomycetota</taxon>
        <taxon>Actinomycetes</taxon>
        <taxon>Mycobacteriales</taxon>
        <taxon>Mycobacteriaceae</taxon>
        <taxon>Mycolicibacterium</taxon>
    </lineage>
</organism>
<protein>
    <submittedName>
        <fullName evidence="1">Uncharacterized protein</fullName>
    </submittedName>
</protein>
<dbReference type="RefSeq" id="WP_085142572.1">
    <property type="nucleotide sequence ID" value="NZ_JACKVA010000035.1"/>
</dbReference>
<sequence>MIDRTVRGSDSPQWIGDNISYFGLHVRIKVDRGRAAEHDCVDCGGQAAEWSYDHTGVDEKVSDTGMAYSTDTAQYSPRCKPCHGAFDSAQRASA</sequence>
<proteinExistence type="predicted"/>